<evidence type="ECO:0000256" key="1">
    <source>
        <dbReference type="SAM" id="MobiDB-lite"/>
    </source>
</evidence>
<reference evidence="2 3" key="1">
    <citation type="submission" date="2024-06" db="EMBL/GenBank/DDBJ databases">
        <title>The Natural Products Discovery Center: Release of the First 8490 Sequenced Strains for Exploring Actinobacteria Biosynthetic Diversity.</title>
        <authorList>
            <person name="Kalkreuter E."/>
            <person name="Kautsar S.A."/>
            <person name="Yang D."/>
            <person name="Bader C.D."/>
            <person name="Teijaro C.N."/>
            <person name="Fluegel L."/>
            <person name="Davis C.M."/>
            <person name="Simpson J.R."/>
            <person name="Lauterbach L."/>
            <person name="Steele A.D."/>
            <person name="Gui C."/>
            <person name="Meng S."/>
            <person name="Li G."/>
            <person name="Viehrig K."/>
            <person name="Ye F."/>
            <person name="Su P."/>
            <person name="Kiefer A.F."/>
            <person name="Nichols A."/>
            <person name="Cepeda A.J."/>
            <person name="Yan W."/>
            <person name="Fan B."/>
            <person name="Jiang Y."/>
            <person name="Adhikari A."/>
            <person name="Zheng C.-J."/>
            <person name="Schuster L."/>
            <person name="Cowan T.M."/>
            <person name="Smanski M.J."/>
            <person name="Chevrette M.G."/>
            <person name="De Carvalho L.P.S."/>
            <person name="Shen B."/>
        </authorList>
    </citation>
    <scope>NUCLEOTIDE SEQUENCE [LARGE SCALE GENOMIC DNA]</scope>
    <source>
        <strain evidence="2 3">NPDC050403</strain>
    </source>
</reference>
<evidence type="ECO:0008006" key="4">
    <source>
        <dbReference type="Google" id="ProtNLM"/>
    </source>
</evidence>
<keyword evidence="3" id="KW-1185">Reference proteome</keyword>
<dbReference type="EMBL" id="JBFAKC010000002">
    <property type="protein sequence ID" value="MEV0706958.1"/>
    <property type="molecule type" value="Genomic_DNA"/>
</dbReference>
<name>A0ABV3FNG6_9NOCA</name>
<dbReference type="Proteomes" id="UP001551695">
    <property type="component" value="Unassembled WGS sequence"/>
</dbReference>
<gene>
    <name evidence="2" type="ORF">AB0I48_05280</name>
</gene>
<accession>A0ABV3FNG6</accession>
<dbReference type="RefSeq" id="WP_355089032.1">
    <property type="nucleotide sequence ID" value="NZ_JBEXKW010000051.1"/>
</dbReference>
<sequence length="106" mass="11703">MKDLRAGEDPETILDSLTYDNPADTAVTPPLPPTTTEIEHAMSVVRSLKMSPEMDRRVKEAAAAHCVTQSMLIRQYIEMGLAAEQPERMIPLSDAIRVLSNLRPSA</sequence>
<organism evidence="2 3">
    <name type="scientific">Nocardia aurea</name>
    <dbReference type="NCBI Taxonomy" id="2144174"/>
    <lineage>
        <taxon>Bacteria</taxon>
        <taxon>Bacillati</taxon>
        <taxon>Actinomycetota</taxon>
        <taxon>Actinomycetes</taxon>
        <taxon>Mycobacteriales</taxon>
        <taxon>Nocardiaceae</taxon>
        <taxon>Nocardia</taxon>
    </lineage>
</organism>
<evidence type="ECO:0000313" key="2">
    <source>
        <dbReference type="EMBL" id="MEV0706958.1"/>
    </source>
</evidence>
<feature type="region of interest" description="Disordered" evidence="1">
    <location>
        <begin position="1"/>
        <end position="35"/>
    </location>
</feature>
<protein>
    <recommendedName>
        <fullName evidence="4">Ribbon-helix-helix protein CopG domain-containing protein</fullName>
    </recommendedName>
</protein>
<proteinExistence type="predicted"/>
<comment type="caution">
    <text evidence="2">The sequence shown here is derived from an EMBL/GenBank/DDBJ whole genome shotgun (WGS) entry which is preliminary data.</text>
</comment>
<evidence type="ECO:0000313" key="3">
    <source>
        <dbReference type="Proteomes" id="UP001551695"/>
    </source>
</evidence>